<dbReference type="AlphaFoldDB" id="A0A8J2YIR2"/>
<dbReference type="Pfam" id="PF04389">
    <property type="entry name" value="Peptidase_M28"/>
    <property type="match status" value="1"/>
</dbReference>
<evidence type="ECO:0000313" key="4">
    <source>
        <dbReference type="Proteomes" id="UP000628775"/>
    </source>
</evidence>
<name>A0A8J2YIR2_9BACL</name>
<dbReference type="SUPFAM" id="SSF52025">
    <property type="entry name" value="PA domain"/>
    <property type="match status" value="1"/>
</dbReference>
<dbReference type="Gene3D" id="3.50.30.30">
    <property type="match status" value="1"/>
</dbReference>
<evidence type="ECO:0008006" key="5">
    <source>
        <dbReference type="Google" id="ProtNLM"/>
    </source>
</evidence>
<accession>A0A8J2YIR2</accession>
<keyword evidence="4" id="KW-1185">Reference proteome</keyword>
<dbReference type="PANTHER" id="PTHR10404:SF46">
    <property type="entry name" value="VACUOLAR PROTEIN SORTING-ASSOCIATED PROTEIN 70"/>
    <property type="match status" value="1"/>
</dbReference>
<organism evidence="3 4">
    <name type="scientific">Pullulanibacillus camelliae</name>
    <dbReference type="NCBI Taxonomy" id="1707096"/>
    <lineage>
        <taxon>Bacteria</taxon>
        <taxon>Bacillati</taxon>
        <taxon>Bacillota</taxon>
        <taxon>Bacilli</taxon>
        <taxon>Bacillales</taxon>
        <taxon>Sporolactobacillaceae</taxon>
        <taxon>Pullulanibacillus</taxon>
    </lineage>
</organism>
<sequence length="585" mass="65104">MSKMTAFKEVTEKENQLLEEVSKDQLMDFTRNIAKEVRLSGTEEELRAFEYAKAQLEAVGFETELQFTNGYISLPGKAALKVDDVDFECITHAMALSAENLTAEIIDLGLGKDADYSENNVQGKIVLMDGIATPGAVKKATEQGAKGAIFINADYTHEMIVSPVWGTPVPDTVKLLPNIPVISITNANGKRLREKVGSGKNTGEMHTEIETRFRPIPTLIAEIQGTVEPDKFVMFSGHIDSWHYGVMDNGTANAIMLEVGRLLSKYKEQLHRSLRLAFWSGHSHGRYSGSAAYCDAHWEELTEHCVLHVNVDSSGGKGATVLTESNCMKETRDLAREAIGALTGDLFRGSRFGRSGDQSFWGTGTPSLFMGCSEQPPATNPAASAFSQLFGAGDSGGFGWWWHTTEDTLDKIDPDYLKRDCKVYLLILYRTLTEALIPINQLAAVEDIIEGLQKWQEKAGEHFDLSLSLKRADELRKSVTTLQDEITEISVNDQEEIRRVNEALMALSRFLVPLNYVKNSVFNHDLALNQQAVPKLSEIDRLITLDKESDAYQFSYTALVRNFNEVNYTLKQAKRVVDSILVQLK</sequence>
<comment type="caution">
    <text evidence="3">The sequence shown here is derived from an EMBL/GenBank/DDBJ whole genome shotgun (WGS) entry which is preliminary data.</text>
</comment>
<evidence type="ECO:0000259" key="2">
    <source>
        <dbReference type="Pfam" id="PF04389"/>
    </source>
</evidence>
<dbReference type="Proteomes" id="UP000628775">
    <property type="component" value="Unassembled WGS sequence"/>
</dbReference>
<evidence type="ECO:0000259" key="1">
    <source>
        <dbReference type="Pfam" id="PF02225"/>
    </source>
</evidence>
<dbReference type="EMBL" id="BMIR01000011">
    <property type="protein sequence ID" value="GGE45102.1"/>
    <property type="molecule type" value="Genomic_DNA"/>
</dbReference>
<proteinExistence type="predicted"/>
<reference evidence="3" key="2">
    <citation type="submission" date="2020-09" db="EMBL/GenBank/DDBJ databases">
        <authorList>
            <person name="Sun Q."/>
            <person name="Zhou Y."/>
        </authorList>
    </citation>
    <scope>NUCLEOTIDE SEQUENCE</scope>
    <source>
        <strain evidence="3">CGMCC 1.15371</strain>
    </source>
</reference>
<dbReference type="Pfam" id="PF02225">
    <property type="entry name" value="PA"/>
    <property type="match status" value="1"/>
</dbReference>
<feature type="domain" description="Peptidase M28" evidence="2">
    <location>
        <begin position="219"/>
        <end position="419"/>
    </location>
</feature>
<dbReference type="PANTHER" id="PTHR10404">
    <property type="entry name" value="N-ACETYLATED-ALPHA-LINKED ACIDIC DIPEPTIDASE"/>
    <property type="match status" value="1"/>
</dbReference>
<dbReference type="InterPro" id="IPR007484">
    <property type="entry name" value="Peptidase_M28"/>
</dbReference>
<dbReference type="InterPro" id="IPR003137">
    <property type="entry name" value="PA_domain"/>
</dbReference>
<dbReference type="InterPro" id="IPR046450">
    <property type="entry name" value="PA_dom_sf"/>
</dbReference>
<evidence type="ECO:0000313" key="3">
    <source>
        <dbReference type="EMBL" id="GGE45102.1"/>
    </source>
</evidence>
<dbReference type="InterPro" id="IPR039373">
    <property type="entry name" value="Peptidase_M28B"/>
</dbReference>
<protein>
    <recommendedName>
        <fullName evidence="5">M28 family peptidase</fullName>
    </recommendedName>
</protein>
<dbReference type="GO" id="GO:0004180">
    <property type="term" value="F:carboxypeptidase activity"/>
    <property type="evidence" value="ECO:0007669"/>
    <property type="project" value="TreeGrafter"/>
</dbReference>
<reference evidence="3" key="1">
    <citation type="journal article" date="2014" name="Int. J. Syst. Evol. Microbiol.">
        <title>Complete genome sequence of Corynebacterium casei LMG S-19264T (=DSM 44701T), isolated from a smear-ripened cheese.</title>
        <authorList>
            <consortium name="US DOE Joint Genome Institute (JGI-PGF)"/>
            <person name="Walter F."/>
            <person name="Albersmeier A."/>
            <person name="Kalinowski J."/>
            <person name="Ruckert C."/>
        </authorList>
    </citation>
    <scope>NUCLEOTIDE SEQUENCE</scope>
    <source>
        <strain evidence="3">CGMCC 1.15371</strain>
    </source>
</reference>
<dbReference type="Gene3D" id="3.40.630.10">
    <property type="entry name" value="Zn peptidases"/>
    <property type="match status" value="1"/>
</dbReference>
<dbReference type="SUPFAM" id="SSF53187">
    <property type="entry name" value="Zn-dependent exopeptidases"/>
    <property type="match status" value="1"/>
</dbReference>
<gene>
    <name evidence="3" type="ORF">GCM10011391_24930</name>
</gene>
<feature type="domain" description="PA" evidence="1">
    <location>
        <begin position="112"/>
        <end position="192"/>
    </location>
</feature>